<reference evidence="6 7" key="1">
    <citation type="submission" date="2014-09" db="EMBL/GenBank/DDBJ databases">
        <authorList>
            <person name="Magalhaes I.L.F."/>
            <person name="Oliveira U."/>
            <person name="Santos F.R."/>
            <person name="Vidigal T.H.D.A."/>
            <person name="Brescovit A.D."/>
            <person name="Santos A.J."/>
        </authorList>
    </citation>
    <scope>NUCLEOTIDE SEQUENCE [LARGE SCALE GENOMIC DNA]</scope>
</reference>
<keyword evidence="7" id="KW-1185">Reference proteome</keyword>
<protein>
    <submittedName>
        <fullName evidence="6">Uncharacterized conserved protein</fullName>
    </submittedName>
</protein>
<evidence type="ECO:0000256" key="2">
    <source>
        <dbReference type="ARBA" id="ARBA00022670"/>
    </source>
</evidence>
<dbReference type="InterPro" id="IPR008580">
    <property type="entry name" value="PPPDE_dom"/>
</dbReference>
<evidence type="ECO:0000313" key="7">
    <source>
        <dbReference type="Proteomes" id="UP000054845"/>
    </source>
</evidence>
<dbReference type="Pfam" id="PF05903">
    <property type="entry name" value="Peptidase_C97"/>
    <property type="match status" value="1"/>
</dbReference>
<organism evidence="6 7">
    <name type="scientific">Ceraceosorus bombacis</name>
    <dbReference type="NCBI Taxonomy" id="401625"/>
    <lineage>
        <taxon>Eukaryota</taxon>
        <taxon>Fungi</taxon>
        <taxon>Dikarya</taxon>
        <taxon>Basidiomycota</taxon>
        <taxon>Ustilaginomycotina</taxon>
        <taxon>Exobasidiomycetes</taxon>
        <taxon>Ceraceosorales</taxon>
        <taxon>Ceraceosoraceae</taxon>
        <taxon>Ceraceosorus</taxon>
    </lineage>
</organism>
<proteinExistence type="inferred from homology"/>
<dbReference type="Gene3D" id="3.90.1720.30">
    <property type="entry name" value="PPPDE domains"/>
    <property type="match status" value="1"/>
</dbReference>
<evidence type="ECO:0000256" key="3">
    <source>
        <dbReference type="ARBA" id="ARBA00022801"/>
    </source>
</evidence>
<dbReference type="PANTHER" id="PTHR12378:SF7">
    <property type="entry name" value="DESUMOYLATING ISOPEPTIDASE 1"/>
    <property type="match status" value="1"/>
</dbReference>
<dbReference type="InterPro" id="IPR042266">
    <property type="entry name" value="PPPDE_sf"/>
</dbReference>
<evidence type="ECO:0000259" key="4">
    <source>
        <dbReference type="PROSITE" id="PS51396"/>
    </source>
</evidence>
<dbReference type="Pfam" id="PF08324">
    <property type="entry name" value="PUL"/>
    <property type="match status" value="1"/>
</dbReference>
<dbReference type="EMBL" id="CCYA01000147">
    <property type="protein sequence ID" value="CEH12260.1"/>
    <property type="molecule type" value="Genomic_DNA"/>
</dbReference>
<dbReference type="SMART" id="SM01179">
    <property type="entry name" value="DUF862"/>
    <property type="match status" value="1"/>
</dbReference>
<dbReference type="GO" id="GO:0070646">
    <property type="term" value="P:protein modification by small protein removal"/>
    <property type="evidence" value="ECO:0007669"/>
    <property type="project" value="TreeGrafter"/>
</dbReference>
<feature type="domain" description="PPPDE" evidence="5">
    <location>
        <begin position="10"/>
        <end position="150"/>
    </location>
</feature>
<dbReference type="PROSITE" id="PS51858">
    <property type="entry name" value="PPPDE"/>
    <property type="match status" value="1"/>
</dbReference>
<dbReference type="Gene3D" id="1.25.10.10">
    <property type="entry name" value="Leucine-rich Repeat Variant"/>
    <property type="match status" value="1"/>
</dbReference>
<dbReference type="InterPro" id="IPR011989">
    <property type="entry name" value="ARM-like"/>
</dbReference>
<keyword evidence="2" id="KW-0645">Protease</keyword>
<name>A0A0P1BAN0_9BASI</name>
<feature type="domain" description="PUL" evidence="4">
    <location>
        <begin position="228"/>
        <end position="582"/>
    </location>
</feature>
<evidence type="ECO:0000256" key="1">
    <source>
        <dbReference type="ARBA" id="ARBA00008140"/>
    </source>
</evidence>
<dbReference type="Proteomes" id="UP000054845">
    <property type="component" value="Unassembled WGS sequence"/>
</dbReference>
<accession>A0A0P1BAN0</accession>
<evidence type="ECO:0000259" key="5">
    <source>
        <dbReference type="PROSITE" id="PS51858"/>
    </source>
</evidence>
<dbReference type="OrthoDB" id="21221at2759"/>
<dbReference type="InterPro" id="IPR013535">
    <property type="entry name" value="PUL_dom"/>
</dbReference>
<sequence length="614" mass="66730">MSTTSDMVSWPVMLYVYDLSNGLAASLSQQLTGRYFPAIYHTSIVVHSREIFFGQGIDIARPGQTHHGAPLETHLLGETSVDEHTLMELVDSMKERYSAQAYHLLNFNCNNFSDELAEILTGRGIPSHITSLPSDFLSTPFAEQYSAASSDPRQISFGLVNASRASGSSVFQTYGVSVTPTTLFFLNGNRRAEVKGADVSEVQSQTDLLAFEVWQAHSHTQIRNLGPLPVPGTPIQFSTKPNLDALLTKLDSFVSARLLEEVASDEKASLSAARKSVKEQVAAWLSKVDSKPALPLGLLEGWSDAHITLLALLQPAQIFPLLDLLRLALLDVQFLSSLSRPASRPHADQLLVRTFECVSSFTQKDIASPSVRATMLTSLRLLCNTLAALGDEPALASMLLDNPACTSLTALLSAGLLYETSNPNSDASKGAEPAAGMRADQGIALSASSAAFNLFLLLSRTNARAGWLRRDEKAIPHRFILHSGQNGAVGEEQIAARECVLDGEWEGEMLTALLHAVVKACETCEAEREGNSSTLTAWADVLHRQISALLLLLHKSQYCVESLDPLAQVLEAKDTIRRVESLAKGSIGQANVDKEERKRWESVRVGCEKLALIL</sequence>
<dbReference type="STRING" id="401625.A0A0P1BAN0"/>
<dbReference type="PANTHER" id="PTHR12378">
    <property type="entry name" value="DESUMOYLATING ISOPEPTIDASE"/>
    <property type="match status" value="1"/>
</dbReference>
<dbReference type="PROSITE" id="PS51396">
    <property type="entry name" value="PUL"/>
    <property type="match status" value="1"/>
</dbReference>
<keyword evidence="3" id="KW-0378">Hydrolase</keyword>
<dbReference type="GO" id="GO:0006508">
    <property type="term" value="P:proteolysis"/>
    <property type="evidence" value="ECO:0007669"/>
    <property type="project" value="UniProtKB-KW"/>
</dbReference>
<dbReference type="AlphaFoldDB" id="A0A0P1BAN0"/>
<comment type="similarity">
    <text evidence="1">Belongs to the DeSI family.</text>
</comment>
<evidence type="ECO:0000313" key="6">
    <source>
        <dbReference type="EMBL" id="CEH12260.1"/>
    </source>
</evidence>
<dbReference type="GO" id="GO:0008233">
    <property type="term" value="F:peptidase activity"/>
    <property type="evidence" value="ECO:0007669"/>
    <property type="project" value="UniProtKB-KW"/>
</dbReference>